<keyword evidence="2" id="KW-0489">Methyltransferase</keyword>
<organism evidence="2 3">
    <name type="scientific">Comamonas terrae</name>
    <dbReference type="NCBI Taxonomy" id="673548"/>
    <lineage>
        <taxon>Bacteria</taxon>
        <taxon>Pseudomonadati</taxon>
        <taxon>Pseudomonadota</taxon>
        <taxon>Betaproteobacteria</taxon>
        <taxon>Burkholderiales</taxon>
        <taxon>Comamonadaceae</taxon>
        <taxon>Comamonas</taxon>
    </lineage>
</organism>
<feature type="domain" description="Methyltransferase type 12" evidence="1">
    <location>
        <begin position="57"/>
        <end position="151"/>
    </location>
</feature>
<keyword evidence="3" id="KW-1185">Reference proteome</keyword>
<proteinExistence type="predicted"/>
<dbReference type="SUPFAM" id="SSF53335">
    <property type="entry name" value="S-adenosyl-L-methionine-dependent methyltransferases"/>
    <property type="match status" value="1"/>
</dbReference>
<dbReference type="EMBL" id="JBHUMV010000009">
    <property type="protein sequence ID" value="MFD2756140.1"/>
    <property type="molecule type" value="Genomic_DNA"/>
</dbReference>
<evidence type="ECO:0000313" key="2">
    <source>
        <dbReference type="EMBL" id="MFD2756140.1"/>
    </source>
</evidence>
<protein>
    <submittedName>
        <fullName evidence="2">Class I SAM-dependent methyltransferase</fullName>
        <ecNumber evidence="2">2.1.-.-</ecNumber>
    </submittedName>
</protein>
<dbReference type="GO" id="GO:0032259">
    <property type="term" value="P:methylation"/>
    <property type="evidence" value="ECO:0007669"/>
    <property type="project" value="UniProtKB-KW"/>
</dbReference>
<dbReference type="Proteomes" id="UP001597463">
    <property type="component" value="Unassembled WGS sequence"/>
</dbReference>
<comment type="caution">
    <text evidence="2">The sequence shown here is derived from an EMBL/GenBank/DDBJ whole genome shotgun (WGS) entry which is preliminary data.</text>
</comment>
<accession>A0ABW5USA6</accession>
<reference evidence="3" key="1">
    <citation type="journal article" date="2019" name="Int. J. Syst. Evol. Microbiol.">
        <title>The Global Catalogue of Microorganisms (GCM) 10K type strain sequencing project: providing services to taxonomists for standard genome sequencing and annotation.</title>
        <authorList>
            <consortium name="The Broad Institute Genomics Platform"/>
            <consortium name="The Broad Institute Genome Sequencing Center for Infectious Disease"/>
            <person name="Wu L."/>
            <person name="Ma J."/>
        </authorList>
    </citation>
    <scope>NUCLEOTIDE SEQUENCE [LARGE SCALE GENOMIC DNA]</scope>
    <source>
        <strain evidence="3">TISTR 1906</strain>
    </source>
</reference>
<dbReference type="EC" id="2.1.-.-" evidence="2"/>
<dbReference type="CDD" id="cd02440">
    <property type="entry name" value="AdoMet_MTases"/>
    <property type="match status" value="1"/>
</dbReference>
<sequence>MALHDSSRKFDADRAAEYAIQSRIALAGYDACHELAACLLSASLGSGARRILNVGAGGTGQEILTAAALEPHWSFVALDPAPAMLDLAMANIRKVGLEARVEAFSEGVDELAQQRPFDGASLIGVLHHLPSQDEKKAVLGSIAKRLKPGAPFVVACNRSAYETKPLFLEAWAARWRMAGASSGEVEAKLAKIRHGAVPPESEAAVEAMLSEAGFARPERFFSSLFWSAWICFRQIPA</sequence>
<dbReference type="RefSeq" id="WP_066483246.1">
    <property type="nucleotide sequence ID" value="NZ_BCNT01000020.1"/>
</dbReference>
<dbReference type="InterPro" id="IPR029063">
    <property type="entry name" value="SAM-dependent_MTases_sf"/>
</dbReference>
<evidence type="ECO:0000259" key="1">
    <source>
        <dbReference type="Pfam" id="PF08242"/>
    </source>
</evidence>
<dbReference type="Gene3D" id="3.40.50.150">
    <property type="entry name" value="Vaccinia Virus protein VP39"/>
    <property type="match status" value="1"/>
</dbReference>
<evidence type="ECO:0000313" key="3">
    <source>
        <dbReference type="Proteomes" id="UP001597463"/>
    </source>
</evidence>
<dbReference type="InterPro" id="IPR013217">
    <property type="entry name" value="Methyltransf_12"/>
</dbReference>
<dbReference type="GO" id="GO:0008168">
    <property type="term" value="F:methyltransferase activity"/>
    <property type="evidence" value="ECO:0007669"/>
    <property type="project" value="UniProtKB-KW"/>
</dbReference>
<dbReference type="Pfam" id="PF08242">
    <property type="entry name" value="Methyltransf_12"/>
    <property type="match status" value="1"/>
</dbReference>
<name>A0ABW5USA6_9BURK</name>
<keyword evidence="2" id="KW-0808">Transferase</keyword>
<gene>
    <name evidence="2" type="ORF">ACFSW6_18880</name>
</gene>